<dbReference type="Pfam" id="PF05016">
    <property type="entry name" value="ParE_toxin"/>
    <property type="match status" value="1"/>
</dbReference>
<dbReference type="SUPFAM" id="SSF143011">
    <property type="entry name" value="RelE-like"/>
    <property type="match status" value="1"/>
</dbReference>
<gene>
    <name evidence="2" type="ORF">BN874_1230063</name>
</gene>
<organism evidence="2 3">
    <name type="scientific">Candidatus Contendobacter odensis Run_B_J11</name>
    <dbReference type="NCBI Taxonomy" id="1400861"/>
    <lineage>
        <taxon>Bacteria</taxon>
        <taxon>Pseudomonadati</taxon>
        <taxon>Pseudomonadota</taxon>
        <taxon>Gammaproteobacteria</taxon>
        <taxon>Candidatus Competibacteraceae</taxon>
        <taxon>Candidatus Contendibacter</taxon>
    </lineage>
</organism>
<dbReference type="RefSeq" id="WP_034430609.1">
    <property type="nucleotide sequence ID" value="NZ_CBTK010000028.1"/>
</dbReference>
<dbReference type="InterPro" id="IPR052747">
    <property type="entry name" value="TA_system_RelE_toxin"/>
</dbReference>
<dbReference type="Gene3D" id="3.30.2310.20">
    <property type="entry name" value="RelE-like"/>
    <property type="match status" value="1"/>
</dbReference>
<dbReference type="PANTHER" id="PTHR38813">
    <property type="match status" value="1"/>
</dbReference>
<dbReference type="InterPro" id="IPR035093">
    <property type="entry name" value="RelE/ParE_toxin_dom_sf"/>
</dbReference>
<evidence type="ECO:0000313" key="3">
    <source>
        <dbReference type="Proteomes" id="UP000019184"/>
    </source>
</evidence>
<keyword evidence="3" id="KW-1185">Reference proteome</keyword>
<protein>
    <submittedName>
        <fullName evidence="2">Toxin RelE2</fullName>
    </submittedName>
</protein>
<dbReference type="OrthoDB" id="163524at2"/>
<proteinExistence type="predicted"/>
<dbReference type="Proteomes" id="UP000019184">
    <property type="component" value="Unassembled WGS sequence"/>
</dbReference>
<dbReference type="InterPro" id="IPR007712">
    <property type="entry name" value="RelE/ParE_toxin"/>
</dbReference>
<evidence type="ECO:0000256" key="1">
    <source>
        <dbReference type="ARBA" id="ARBA00022649"/>
    </source>
</evidence>
<comment type="caution">
    <text evidence="2">The sequence shown here is derived from an EMBL/GenBank/DDBJ whole genome shotgun (WGS) entry which is preliminary data.</text>
</comment>
<sequence length="88" mass="10325">MNVIYQKKFLKQLAQIPSDTRVKIEKFSFEDLPLANSIAEIGKIEKMQGYSDFYKVRFGSYRVGIRTEGDNLILKVVMDRKEIDKFFP</sequence>
<name>A0A7U7J2J9_9GAMM</name>
<dbReference type="PANTHER" id="PTHR38813:SF1">
    <property type="entry name" value="TOXIN RELE1-RELATED"/>
    <property type="match status" value="1"/>
</dbReference>
<dbReference type="EMBL" id="CBTK010000028">
    <property type="protein sequence ID" value="CDH43553.1"/>
    <property type="molecule type" value="Genomic_DNA"/>
</dbReference>
<accession>A0A7U7J2J9</accession>
<keyword evidence="1" id="KW-1277">Toxin-antitoxin system</keyword>
<reference evidence="2 3" key="1">
    <citation type="journal article" date="2014" name="ISME J.">
        <title>Candidatus Competibacter-lineage genomes retrieved from metagenomes reveal functional metabolic diversity.</title>
        <authorList>
            <person name="McIlroy S.J."/>
            <person name="Albertsen M."/>
            <person name="Andresen E.K."/>
            <person name="Saunders A.M."/>
            <person name="Kristiansen R."/>
            <person name="Stokholm-Bjerregaard M."/>
            <person name="Nielsen K.L."/>
            <person name="Nielsen P.H."/>
        </authorList>
    </citation>
    <scope>NUCLEOTIDE SEQUENCE [LARGE SCALE GENOMIC DNA]</scope>
    <source>
        <strain evidence="2 3">Run_B_J11</strain>
    </source>
</reference>
<evidence type="ECO:0000313" key="2">
    <source>
        <dbReference type="EMBL" id="CDH43553.1"/>
    </source>
</evidence>
<dbReference type="AlphaFoldDB" id="A0A7U7J2J9"/>